<comment type="caution">
    <text evidence="2">The sequence shown here is derived from an EMBL/GenBank/DDBJ whole genome shotgun (WGS) entry which is preliminary data.</text>
</comment>
<feature type="domain" description="Tf2-1-like SH3-like" evidence="1">
    <location>
        <begin position="36"/>
        <end position="97"/>
    </location>
</feature>
<evidence type="ECO:0000313" key="3">
    <source>
        <dbReference type="Proteomes" id="UP000765509"/>
    </source>
</evidence>
<keyword evidence="3" id="KW-1185">Reference proteome</keyword>
<gene>
    <name evidence="2" type="ORF">O181_129314</name>
</gene>
<dbReference type="AlphaFoldDB" id="A0A9Q3L1N0"/>
<dbReference type="InterPro" id="IPR056924">
    <property type="entry name" value="SH3_Tf2-1"/>
</dbReference>
<dbReference type="EMBL" id="AVOT02134874">
    <property type="protein sequence ID" value="MBW0589599.1"/>
    <property type="molecule type" value="Genomic_DNA"/>
</dbReference>
<protein>
    <recommendedName>
        <fullName evidence="1">Tf2-1-like SH3-like domain-containing protein</fullName>
    </recommendedName>
</protein>
<sequence length="146" mass="17091">MLEKERHHANGFMQDSFKYAKERWDEIHKPHDFKIGDWVLVSTLNFNNMRGIKKLKDSFAGPLMIKALHGGNAVQLDLTGDLMNKHHIFPVSLINPYGSSDKELFPLRNKPPLEISPLEEGDEKKIVKLLKERRTRNEKEREYLVR</sequence>
<dbReference type="Proteomes" id="UP000765509">
    <property type="component" value="Unassembled WGS sequence"/>
</dbReference>
<accession>A0A9Q3L1N0</accession>
<dbReference type="Pfam" id="PF24626">
    <property type="entry name" value="SH3_Tf2-1"/>
    <property type="match status" value="1"/>
</dbReference>
<evidence type="ECO:0000313" key="2">
    <source>
        <dbReference type="EMBL" id="MBW0589599.1"/>
    </source>
</evidence>
<proteinExistence type="predicted"/>
<evidence type="ECO:0000259" key="1">
    <source>
        <dbReference type="Pfam" id="PF24626"/>
    </source>
</evidence>
<name>A0A9Q3L1N0_9BASI</name>
<organism evidence="2 3">
    <name type="scientific">Austropuccinia psidii MF-1</name>
    <dbReference type="NCBI Taxonomy" id="1389203"/>
    <lineage>
        <taxon>Eukaryota</taxon>
        <taxon>Fungi</taxon>
        <taxon>Dikarya</taxon>
        <taxon>Basidiomycota</taxon>
        <taxon>Pucciniomycotina</taxon>
        <taxon>Pucciniomycetes</taxon>
        <taxon>Pucciniales</taxon>
        <taxon>Sphaerophragmiaceae</taxon>
        <taxon>Austropuccinia</taxon>
    </lineage>
</organism>
<reference evidence="2" key="1">
    <citation type="submission" date="2021-03" db="EMBL/GenBank/DDBJ databases">
        <title>Draft genome sequence of rust myrtle Austropuccinia psidii MF-1, a brazilian biotype.</title>
        <authorList>
            <person name="Quecine M.C."/>
            <person name="Pachon D.M.R."/>
            <person name="Bonatelli M.L."/>
            <person name="Correr F.H."/>
            <person name="Franceschini L.M."/>
            <person name="Leite T.F."/>
            <person name="Margarido G.R.A."/>
            <person name="Almeida C.A."/>
            <person name="Ferrarezi J.A."/>
            <person name="Labate C.A."/>
        </authorList>
    </citation>
    <scope>NUCLEOTIDE SEQUENCE</scope>
    <source>
        <strain evidence="2">MF-1</strain>
    </source>
</reference>